<feature type="region of interest" description="Disordered" evidence="5">
    <location>
        <begin position="532"/>
        <end position="567"/>
    </location>
</feature>
<protein>
    <recommendedName>
        <fullName evidence="6">SWIM-type domain-containing protein</fullName>
    </recommendedName>
</protein>
<keyword evidence="1" id="KW-0479">Metal-binding</keyword>
<dbReference type="EMBL" id="JACGWN010000012">
    <property type="protein sequence ID" value="KAL0416907.1"/>
    <property type="molecule type" value="Genomic_DNA"/>
</dbReference>
<keyword evidence="3" id="KW-0862">Zinc</keyword>
<evidence type="ECO:0000256" key="1">
    <source>
        <dbReference type="ARBA" id="ARBA00022723"/>
    </source>
</evidence>
<sequence>MLRKFRLFLFETDVFQIFDGHERDVCVYLDSTLCDSGNKNTDERDRTVNKIDKGKGPMVVVNDESDALMNNIIEEDTDFSDSDYNVDFDDNDDSDGNNFDENIDHGVDDMNTTSSDSSGENGLVISDDDFDSDLGSEEDKKEPSYPVFNPSETFQSTFEIVWLSKKYVDAFRADPKKNVKGFRNEAIRDIRCHVSAFQAYRAKKKALKQIEGDFDDQYAKLWDYAHALRMKNPGSTVLMGLSDETDASPHGGILLTAVSIDPNNQLFPLAYAVVGSESKQSWEWFLMNLKEDLCIERDDVYTFISDKQKGLIPAFQTVFSGADNRFCVRHLHGNMKTTGFKGLAFKRALWVAARATTNAEFDRAMKEIGELDVKALEWLSDKPPYQWSRSHFKGYSKEYMMVKMQQNRDRAAKRWGDKKICPKIKKIMDKNVDKASDCIPIKANDWNYEISCYDGARYTVDLMAHTCSCRKWELSGIPCKHGMSAICAQVLDPVDFVHSCYQVATYTKVYEPCMMPMDGASMWEKTGYIPPLPPDFGKKRGRPKRSRKPSADEELKKKKKGTKGVQKMKRQHYTVVCKFCGGSGHNKKGCTWRKFAEEFPPEDEDIPLPQQQSVAEELTQQPDGPLLSQPDSQPISVPQTQPKMTARKRTNIKLSRTTAAKESITMVELLHLHPHPPALQPRVQIRAPAPMAPIQHAFVSNPFVKPFASAPFIKDGKKFVKVSDLAGVLSSSSKAKM</sequence>
<evidence type="ECO:0000256" key="4">
    <source>
        <dbReference type="PROSITE-ProRule" id="PRU00325"/>
    </source>
</evidence>
<feature type="region of interest" description="Disordered" evidence="5">
    <location>
        <begin position="615"/>
        <end position="645"/>
    </location>
</feature>
<feature type="compositionally biased region" description="Basic residues" evidence="5">
    <location>
        <begin position="557"/>
        <end position="567"/>
    </location>
</feature>
<dbReference type="GO" id="GO:0008270">
    <property type="term" value="F:zinc ion binding"/>
    <property type="evidence" value="ECO:0007669"/>
    <property type="project" value="UniProtKB-KW"/>
</dbReference>
<feature type="compositionally biased region" description="Acidic residues" evidence="5">
    <location>
        <begin position="126"/>
        <end position="136"/>
    </location>
</feature>
<keyword evidence="2 4" id="KW-0863">Zinc-finger</keyword>
<dbReference type="PANTHER" id="PTHR31973">
    <property type="entry name" value="POLYPROTEIN, PUTATIVE-RELATED"/>
    <property type="match status" value="1"/>
</dbReference>
<evidence type="ECO:0000256" key="5">
    <source>
        <dbReference type="SAM" id="MobiDB-lite"/>
    </source>
</evidence>
<name>A0AAW2UIR6_9LAMI</name>
<feature type="compositionally biased region" description="Polar residues" evidence="5">
    <location>
        <begin position="110"/>
        <end position="120"/>
    </location>
</feature>
<accession>A0AAW2UIR6</accession>
<feature type="compositionally biased region" description="Polar residues" evidence="5">
    <location>
        <begin position="629"/>
        <end position="643"/>
    </location>
</feature>
<evidence type="ECO:0000259" key="6">
    <source>
        <dbReference type="PROSITE" id="PS50966"/>
    </source>
</evidence>
<dbReference type="InterPro" id="IPR007527">
    <property type="entry name" value="Znf_SWIM"/>
</dbReference>
<proteinExistence type="predicted"/>
<feature type="compositionally biased region" description="Basic residues" evidence="5">
    <location>
        <begin position="539"/>
        <end position="548"/>
    </location>
</feature>
<evidence type="ECO:0000256" key="2">
    <source>
        <dbReference type="ARBA" id="ARBA00022771"/>
    </source>
</evidence>
<comment type="caution">
    <text evidence="7">The sequence shown here is derived from an EMBL/GenBank/DDBJ whole genome shotgun (WGS) entry which is preliminary data.</text>
</comment>
<dbReference type="InterPro" id="IPR006564">
    <property type="entry name" value="Znf_PMZ"/>
</dbReference>
<evidence type="ECO:0000256" key="3">
    <source>
        <dbReference type="ARBA" id="ARBA00022833"/>
    </source>
</evidence>
<dbReference type="Pfam" id="PF04434">
    <property type="entry name" value="SWIM"/>
    <property type="match status" value="1"/>
</dbReference>
<dbReference type="Pfam" id="PF10551">
    <property type="entry name" value="MULE"/>
    <property type="match status" value="1"/>
</dbReference>
<gene>
    <name evidence="7" type="ORF">Slati_3522600</name>
</gene>
<dbReference type="SMART" id="SM00575">
    <property type="entry name" value="ZnF_PMZ"/>
    <property type="match status" value="1"/>
</dbReference>
<reference evidence="7" key="1">
    <citation type="submission" date="2020-06" db="EMBL/GenBank/DDBJ databases">
        <authorList>
            <person name="Li T."/>
            <person name="Hu X."/>
            <person name="Zhang T."/>
            <person name="Song X."/>
            <person name="Zhang H."/>
            <person name="Dai N."/>
            <person name="Sheng W."/>
            <person name="Hou X."/>
            <person name="Wei L."/>
        </authorList>
    </citation>
    <scope>NUCLEOTIDE SEQUENCE</scope>
    <source>
        <strain evidence="7">KEN1</strain>
        <tissue evidence="7">Leaf</tissue>
    </source>
</reference>
<organism evidence="7">
    <name type="scientific">Sesamum latifolium</name>
    <dbReference type="NCBI Taxonomy" id="2727402"/>
    <lineage>
        <taxon>Eukaryota</taxon>
        <taxon>Viridiplantae</taxon>
        <taxon>Streptophyta</taxon>
        <taxon>Embryophyta</taxon>
        <taxon>Tracheophyta</taxon>
        <taxon>Spermatophyta</taxon>
        <taxon>Magnoliopsida</taxon>
        <taxon>eudicotyledons</taxon>
        <taxon>Gunneridae</taxon>
        <taxon>Pentapetalae</taxon>
        <taxon>asterids</taxon>
        <taxon>lamiids</taxon>
        <taxon>Lamiales</taxon>
        <taxon>Pedaliaceae</taxon>
        <taxon>Sesamum</taxon>
    </lineage>
</organism>
<dbReference type="PROSITE" id="PS50966">
    <property type="entry name" value="ZF_SWIM"/>
    <property type="match status" value="1"/>
</dbReference>
<feature type="compositionally biased region" description="Acidic residues" evidence="5">
    <location>
        <begin position="80"/>
        <end position="95"/>
    </location>
</feature>
<feature type="domain" description="SWIM-type" evidence="6">
    <location>
        <begin position="458"/>
        <end position="490"/>
    </location>
</feature>
<evidence type="ECO:0000313" key="7">
    <source>
        <dbReference type="EMBL" id="KAL0416907.1"/>
    </source>
</evidence>
<reference evidence="7" key="2">
    <citation type="journal article" date="2024" name="Plant">
        <title>Genomic evolution and insights into agronomic trait innovations of Sesamum species.</title>
        <authorList>
            <person name="Miao H."/>
            <person name="Wang L."/>
            <person name="Qu L."/>
            <person name="Liu H."/>
            <person name="Sun Y."/>
            <person name="Le M."/>
            <person name="Wang Q."/>
            <person name="Wei S."/>
            <person name="Zheng Y."/>
            <person name="Lin W."/>
            <person name="Duan Y."/>
            <person name="Cao H."/>
            <person name="Xiong S."/>
            <person name="Wang X."/>
            <person name="Wei L."/>
            <person name="Li C."/>
            <person name="Ma Q."/>
            <person name="Ju M."/>
            <person name="Zhao R."/>
            <person name="Li G."/>
            <person name="Mu C."/>
            <person name="Tian Q."/>
            <person name="Mei H."/>
            <person name="Zhang T."/>
            <person name="Gao T."/>
            <person name="Zhang H."/>
        </authorList>
    </citation>
    <scope>NUCLEOTIDE SEQUENCE</scope>
    <source>
        <strain evidence="7">KEN1</strain>
    </source>
</reference>
<feature type="region of interest" description="Disordered" evidence="5">
    <location>
        <begin position="80"/>
        <end position="148"/>
    </location>
</feature>
<dbReference type="PANTHER" id="PTHR31973:SF191">
    <property type="entry name" value="OS05G0489400 PROTEIN"/>
    <property type="match status" value="1"/>
</dbReference>
<dbReference type="InterPro" id="IPR018289">
    <property type="entry name" value="MULE_transposase_dom"/>
</dbReference>
<dbReference type="AlphaFoldDB" id="A0AAW2UIR6"/>